<protein>
    <submittedName>
        <fullName evidence="9">Binding-protein-dependent transport system inner membrane component</fullName>
    </submittedName>
</protein>
<sequence>MERAPRALEEAAVIDGANPMQVLLKVYVPVSVPALATVALFSIVGTWNDFFSGLIYMTKVTHYPLMTYIQSLSINISDLVKEGANSSSLANVTEISNRNLNAAKIVISVVPLLMIYPMLQKYFVTGIVVGSVKE</sequence>
<evidence type="ECO:0000256" key="1">
    <source>
        <dbReference type="ARBA" id="ARBA00004651"/>
    </source>
</evidence>
<evidence type="ECO:0000256" key="3">
    <source>
        <dbReference type="ARBA" id="ARBA00022475"/>
    </source>
</evidence>
<keyword evidence="5 7" id="KW-1133">Transmembrane helix</keyword>
<name>A0A369B4H9_9BACL</name>
<keyword evidence="4 7" id="KW-0812">Transmembrane</keyword>
<proteinExistence type="inferred from homology"/>
<comment type="caution">
    <text evidence="7">Lacks conserved residue(s) required for the propagation of feature annotation.</text>
</comment>
<dbReference type="SUPFAM" id="SSF161098">
    <property type="entry name" value="MetI-like"/>
    <property type="match status" value="1"/>
</dbReference>
<dbReference type="Proteomes" id="UP000253090">
    <property type="component" value="Unassembled WGS sequence"/>
</dbReference>
<reference evidence="9 10" key="1">
    <citation type="submission" date="2018-07" db="EMBL/GenBank/DDBJ databases">
        <title>Genomic Encyclopedia of Type Strains, Phase III (KMG-III): the genomes of soil and plant-associated and newly described type strains.</title>
        <authorList>
            <person name="Whitman W."/>
        </authorList>
    </citation>
    <scope>NUCLEOTIDE SEQUENCE [LARGE SCALE GENOMIC DNA]</scope>
    <source>
        <strain evidence="9 10">CECT 8333</strain>
    </source>
</reference>
<dbReference type="Gene3D" id="1.10.3720.10">
    <property type="entry name" value="MetI-like"/>
    <property type="match status" value="1"/>
</dbReference>
<dbReference type="AlphaFoldDB" id="A0A369B4H9"/>
<keyword evidence="10" id="KW-1185">Reference proteome</keyword>
<dbReference type="InterPro" id="IPR035906">
    <property type="entry name" value="MetI-like_sf"/>
</dbReference>
<feature type="domain" description="ABC transmembrane type-1" evidence="8">
    <location>
        <begin position="1"/>
        <end position="119"/>
    </location>
</feature>
<comment type="similarity">
    <text evidence="7">Belongs to the binding-protein-dependent transport system permease family.</text>
</comment>
<feature type="transmembrane region" description="Helical" evidence="7">
    <location>
        <begin position="26"/>
        <end position="47"/>
    </location>
</feature>
<evidence type="ECO:0000259" key="8">
    <source>
        <dbReference type="PROSITE" id="PS50928"/>
    </source>
</evidence>
<evidence type="ECO:0000256" key="7">
    <source>
        <dbReference type="RuleBase" id="RU363032"/>
    </source>
</evidence>
<accession>A0A369B4H9</accession>
<dbReference type="EMBL" id="QPJW01000012">
    <property type="protein sequence ID" value="RCX16419.1"/>
    <property type="molecule type" value="Genomic_DNA"/>
</dbReference>
<dbReference type="PANTHER" id="PTHR43744">
    <property type="entry name" value="ABC TRANSPORTER PERMEASE PROTEIN MG189-RELATED-RELATED"/>
    <property type="match status" value="1"/>
</dbReference>
<dbReference type="CDD" id="cd06261">
    <property type="entry name" value="TM_PBP2"/>
    <property type="match status" value="1"/>
</dbReference>
<comment type="caution">
    <text evidence="9">The sequence shown here is derived from an EMBL/GenBank/DDBJ whole genome shotgun (WGS) entry which is preliminary data.</text>
</comment>
<dbReference type="InterPro" id="IPR000515">
    <property type="entry name" value="MetI-like"/>
</dbReference>
<keyword evidence="6 7" id="KW-0472">Membrane</keyword>
<evidence type="ECO:0000313" key="10">
    <source>
        <dbReference type="Proteomes" id="UP000253090"/>
    </source>
</evidence>
<gene>
    <name evidence="9" type="ORF">DFP94_11239</name>
</gene>
<comment type="subcellular location">
    <subcellularLocation>
        <location evidence="1 7">Cell membrane</location>
        <topology evidence="1 7">Multi-pass membrane protein</topology>
    </subcellularLocation>
</comment>
<dbReference type="Pfam" id="PF00528">
    <property type="entry name" value="BPD_transp_1"/>
    <property type="match status" value="1"/>
</dbReference>
<evidence type="ECO:0000256" key="4">
    <source>
        <dbReference type="ARBA" id="ARBA00022692"/>
    </source>
</evidence>
<dbReference type="PROSITE" id="PS50928">
    <property type="entry name" value="ABC_TM1"/>
    <property type="match status" value="1"/>
</dbReference>
<evidence type="ECO:0000256" key="5">
    <source>
        <dbReference type="ARBA" id="ARBA00022989"/>
    </source>
</evidence>
<organism evidence="9 10">
    <name type="scientific">Fontibacillus phaseoli</name>
    <dbReference type="NCBI Taxonomy" id="1416533"/>
    <lineage>
        <taxon>Bacteria</taxon>
        <taxon>Bacillati</taxon>
        <taxon>Bacillota</taxon>
        <taxon>Bacilli</taxon>
        <taxon>Bacillales</taxon>
        <taxon>Paenibacillaceae</taxon>
        <taxon>Fontibacillus</taxon>
    </lineage>
</organism>
<dbReference type="PANTHER" id="PTHR43744:SF9">
    <property type="entry name" value="POLYGALACTURONAN_RHAMNOGALACTURONAN TRANSPORT SYSTEM PERMEASE PROTEIN YTCP"/>
    <property type="match status" value="1"/>
</dbReference>
<dbReference type="RefSeq" id="WP_281269520.1">
    <property type="nucleotide sequence ID" value="NZ_QPJW01000012.1"/>
</dbReference>
<keyword evidence="3" id="KW-1003">Cell membrane</keyword>
<evidence type="ECO:0000256" key="6">
    <source>
        <dbReference type="ARBA" id="ARBA00023136"/>
    </source>
</evidence>
<evidence type="ECO:0000313" key="9">
    <source>
        <dbReference type="EMBL" id="RCX16419.1"/>
    </source>
</evidence>
<evidence type="ECO:0000256" key="2">
    <source>
        <dbReference type="ARBA" id="ARBA00022448"/>
    </source>
</evidence>
<dbReference type="GO" id="GO:0005886">
    <property type="term" value="C:plasma membrane"/>
    <property type="evidence" value="ECO:0007669"/>
    <property type="project" value="UniProtKB-SubCell"/>
</dbReference>
<dbReference type="GO" id="GO:0055085">
    <property type="term" value="P:transmembrane transport"/>
    <property type="evidence" value="ECO:0007669"/>
    <property type="project" value="InterPro"/>
</dbReference>
<keyword evidence="2 7" id="KW-0813">Transport</keyword>